<evidence type="ECO:0000313" key="2">
    <source>
        <dbReference type="EMBL" id="PLR97080.1"/>
    </source>
</evidence>
<reference evidence="2 4" key="2">
    <citation type="submission" date="2017-12" db="EMBL/GenBank/DDBJ databases">
        <title>Comparative Functional Genomics of Dry Heat Resistant strains isolated from the Viking Spacecraft.</title>
        <authorList>
            <person name="Seuylemezian A."/>
            <person name="Cooper K."/>
            <person name="Vaishampayan P."/>
        </authorList>
    </citation>
    <scope>NUCLEOTIDE SEQUENCE [LARGE SCALE GENOMIC DNA]</scope>
    <source>
        <strain evidence="2 4">ATCC 29669</strain>
    </source>
</reference>
<reference evidence="1 3" key="1">
    <citation type="submission" date="2017-11" db="EMBL/GenBank/DDBJ databases">
        <title>Comparitive Functional Genomics of Dry Heat Resistant strains isolated from the Viking Spacecraft.</title>
        <authorList>
            <person name="Seuylemezian A."/>
            <person name="Cooper K."/>
            <person name="Vaishampayan P."/>
        </authorList>
    </citation>
    <scope>NUCLEOTIDE SEQUENCE [LARGE SCALE GENOMIC DNA]</scope>
    <source>
        <strain evidence="1 3">M4.6</strain>
    </source>
</reference>
<comment type="caution">
    <text evidence="1">The sequence shown here is derived from an EMBL/GenBank/DDBJ whole genome shotgun (WGS) entry which is preliminary data.</text>
</comment>
<evidence type="ECO:0000313" key="3">
    <source>
        <dbReference type="Proteomes" id="UP000234951"/>
    </source>
</evidence>
<dbReference type="RefSeq" id="WP_101577331.1">
    <property type="nucleotide sequence ID" value="NZ_PGVA01000024.1"/>
</dbReference>
<protein>
    <submittedName>
        <fullName evidence="1">Uncharacterized protein</fullName>
    </submittedName>
</protein>
<dbReference type="EMBL" id="PGVA01000024">
    <property type="protein sequence ID" value="PLR82915.1"/>
    <property type="molecule type" value="Genomic_DNA"/>
</dbReference>
<dbReference type="Proteomes" id="UP000234951">
    <property type="component" value="Unassembled WGS sequence"/>
</dbReference>
<accession>A0A2N5GM55</accession>
<dbReference type="AlphaFoldDB" id="A0A2N5GM55"/>
<sequence length="86" mass="10241">MRFMVPKEKNLKKADWEVSQKIIDLVKAYSEYTDNTENEVVEYYLSQIQEDERFRAWAMKKRNNKKLLKLLEIEEPQNGGTASRAN</sequence>
<dbReference type="Proteomes" id="UP000235114">
    <property type="component" value="Unassembled WGS sequence"/>
</dbReference>
<proteinExistence type="predicted"/>
<evidence type="ECO:0000313" key="4">
    <source>
        <dbReference type="Proteomes" id="UP000235114"/>
    </source>
</evidence>
<gene>
    <name evidence="1" type="ORF">CU635_10560</name>
    <name evidence="2" type="ORF">CVD25_10635</name>
</gene>
<organism evidence="1 3">
    <name type="scientific">Bacillus canaveralius</name>
    <dbReference type="NCBI Taxonomy" id="1403243"/>
    <lineage>
        <taxon>Bacteria</taxon>
        <taxon>Bacillati</taxon>
        <taxon>Bacillota</taxon>
        <taxon>Bacilli</taxon>
        <taxon>Bacillales</taxon>
        <taxon>Bacillaceae</taxon>
        <taxon>Bacillus</taxon>
    </lineage>
</organism>
<name>A0A2N5GM55_9BACI</name>
<evidence type="ECO:0000313" key="1">
    <source>
        <dbReference type="EMBL" id="PLR82915.1"/>
    </source>
</evidence>
<keyword evidence="4" id="KW-1185">Reference proteome</keyword>
<dbReference type="OrthoDB" id="2880511at2"/>
<dbReference type="EMBL" id="PGVD01000028">
    <property type="protein sequence ID" value="PLR97080.1"/>
    <property type="molecule type" value="Genomic_DNA"/>
</dbReference>